<accession>A0A151RXY3</accession>
<organism evidence="1 2">
    <name type="scientific">Cajanus cajan</name>
    <name type="common">Pigeon pea</name>
    <name type="synonym">Cajanus indicus</name>
    <dbReference type="NCBI Taxonomy" id="3821"/>
    <lineage>
        <taxon>Eukaryota</taxon>
        <taxon>Viridiplantae</taxon>
        <taxon>Streptophyta</taxon>
        <taxon>Embryophyta</taxon>
        <taxon>Tracheophyta</taxon>
        <taxon>Spermatophyta</taxon>
        <taxon>Magnoliopsida</taxon>
        <taxon>eudicotyledons</taxon>
        <taxon>Gunneridae</taxon>
        <taxon>Pentapetalae</taxon>
        <taxon>rosids</taxon>
        <taxon>fabids</taxon>
        <taxon>Fabales</taxon>
        <taxon>Fabaceae</taxon>
        <taxon>Papilionoideae</taxon>
        <taxon>50 kb inversion clade</taxon>
        <taxon>NPAAA clade</taxon>
        <taxon>indigoferoid/millettioid clade</taxon>
        <taxon>Phaseoleae</taxon>
        <taxon>Cajanus</taxon>
    </lineage>
</organism>
<dbReference type="AlphaFoldDB" id="A0A151RXY3"/>
<proteinExistence type="predicted"/>
<feature type="non-terminal residue" evidence="1">
    <location>
        <position position="1"/>
    </location>
</feature>
<gene>
    <name evidence="1" type="ORF">KK1_030948</name>
</gene>
<protein>
    <submittedName>
        <fullName evidence="1">Uncharacterized protein</fullName>
    </submittedName>
</protein>
<name>A0A151RXY3_CAJCA</name>
<evidence type="ECO:0000313" key="1">
    <source>
        <dbReference type="EMBL" id="KYP47418.1"/>
    </source>
</evidence>
<dbReference type="Gramene" id="C.cajan_29932.t">
    <property type="protein sequence ID" value="C.cajan_29932.t.cds1"/>
    <property type="gene ID" value="C.cajan_29932"/>
</dbReference>
<evidence type="ECO:0000313" key="2">
    <source>
        <dbReference type="Proteomes" id="UP000075243"/>
    </source>
</evidence>
<keyword evidence="2" id="KW-1185">Reference proteome</keyword>
<dbReference type="Proteomes" id="UP000075243">
    <property type="component" value="Unassembled WGS sequence"/>
</dbReference>
<dbReference type="EMBL" id="KQ483528">
    <property type="protein sequence ID" value="KYP47418.1"/>
    <property type="molecule type" value="Genomic_DNA"/>
</dbReference>
<sequence>PLTKVLPIGFNNDVNDVYHPSLEGISLNLEEGSSDNEDGSVGIVNEFKGLNFNVFLRNCFPRIMNSK</sequence>
<reference evidence="1" key="1">
    <citation type="journal article" date="2012" name="Nat. Biotechnol.">
        <title>Draft genome sequence of pigeonpea (Cajanus cajan), an orphan legume crop of resource-poor farmers.</title>
        <authorList>
            <person name="Varshney R.K."/>
            <person name="Chen W."/>
            <person name="Li Y."/>
            <person name="Bharti A.K."/>
            <person name="Saxena R.K."/>
            <person name="Schlueter J.A."/>
            <person name="Donoghue M.T."/>
            <person name="Azam S."/>
            <person name="Fan G."/>
            <person name="Whaley A.M."/>
            <person name="Farmer A.D."/>
            <person name="Sheridan J."/>
            <person name="Iwata A."/>
            <person name="Tuteja R."/>
            <person name="Penmetsa R.V."/>
            <person name="Wu W."/>
            <person name="Upadhyaya H.D."/>
            <person name="Yang S.P."/>
            <person name="Shah T."/>
            <person name="Saxena K.B."/>
            <person name="Michael T."/>
            <person name="McCombie W.R."/>
            <person name="Yang B."/>
            <person name="Zhang G."/>
            <person name="Yang H."/>
            <person name="Wang J."/>
            <person name="Spillane C."/>
            <person name="Cook D.R."/>
            <person name="May G.D."/>
            <person name="Xu X."/>
            <person name="Jackson S.A."/>
        </authorList>
    </citation>
    <scope>NUCLEOTIDE SEQUENCE [LARGE SCALE GENOMIC DNA]</scope>
</reference>